<feature type="repeat" description="ANK" evidence="1">
    <location>
        <begin position="397"/>
        <end position="430"/>
    </location>
</feature>
<name>A0AAN7AG50_9PEZI</name>
<evidence type="ECO:0000313" key="3">
    <source>
        <dbReference type="EMBL" id="KAK4184642.1"/>
    </source>
</evidence>
<evidence type="ECO:0008006" key="5">
    <source>
        <dbReference type="Google" id="ProtNLM"/>
    </source>
</evidence>
<evidence type="ECO:0000256" key="2">
    <source>
        <dbReference type="SAM" id="Phobius"/>
    </source>
</evidence>
<keyword evidence="2" id="KW-0812">Transmembrane</keyword>
<reference evidence="3" key="1">
    <citation type="journal article" date="2023" name="Mol. Phylogenet. Evol.">
        <title>Genome-scale phylogeny and comparative genomics of the fungal order Sordariales.</title>
        <authorList>
            <person name="Hensen N."/>
            <person name="Bonometti L."/>
            <person name="Westerberg I."/>
            <person name="Brannstrom I.O."/>
            <person name="Guillou S."/>
            <person name="Cros-Aarteil S."/>
            <person name="Calhoun S."/>
            <person name="Haridas S."/>
            <person name="Kuo A."/>
            <person name="Mondo S."/>
            <person name="Pangilinan J."/>
            <person name="Riley R."/>
            <person name="LaButti K."/>
            <person name="Andreopoulos B."/>
            <person name="Lipzen A."/>
            <person name="Chen C."/>
            <person name="Yan M."/>
            <person name="Daum C."/>
            <person name="Ng V."/>
            <person name="Clum A."/>
            <person name="Steindorff A."/>
            <person name="Ohm R.A."/>
            <person name="Martin F."/>
            <person name="Silar P."/>
            <person name="Natvig D.O."/>
            <person name="Lalanne C."/>
            <person name="Gautier V."/>
            <person name="Ament-Velasquez S.L."/>
            <person name="Kruys A."/>
            <person name="Hutchinson M.I."/>
            <person name="Powell A.J."/>
            <person name="Barry K."/>
            <person name="Miller A.N."/>
            <person name="Grigoriev I.V."/>
            <person name="Debuchy R."/>
            <person name="Gladieux P."/>
            <person name="Hiltunen Thoren M."/>
            <person name="Johannesson H."/>
        </authorList>
    </citation>
    <scope>NUCLEOTIDE SEQUENCE</scope>
    <source>
        <strain evidence="3">PSN309</strain>
    </source>
</reference>
<dbReference type="PROSITE" id="PS50088">
    <property type="entry name" value="ANK_REPEAT"/>
    <property type="match status" value="1"/>
</dbReference>
<keyword evidence="2" id="KW-0472">Membrane</keyword>
<dbReference type="GO" id="GO:0005634">
    <property type="term" value="C:nucleus"/>
    <property type="evidence" value="ECO:0007669"/>
    <property type="project" value="TreeGrafter"/>
</dbReference>
<keyword evidence="2" id="KW-1133">Transmembrane helix</keyword>
<sequence length="549" mass="60540">MGVEDTQYSESTALNEDTEAFHSYTFPSEKPSITASSLINDKVLAAFEQEPIKYWLDQGTSHGQDGLFFSMRDEYRTLTRLYGPLQAIALVLLCSRSVWNMQARVLGRHGPAYDTWEDHGQPDDVDPVDPDYKRATDSVAGEYNKTVEVESIRVSVTAGIIAAVSFVALAFHPTDSDVVRFHWLISFATSLLAIHNANNNTWKLNYLCLGNKLRAWIRGSNDTPKSILTNHSGDPVLLAKALLRSQTPSFSAVFTASTPGLFLSLSSVFVFLSLVDVLSQKIPKMSSYILLLLLPSLALLSTFSTRSNETTIRDTMATHLTLIQRRSIFTPSKDKTTVSSLPASDRVISAITSLEAMVKSQGKGATQRLSSIRELLALSLAHSNPLSREVLERQDASGETALHRACYRGQNWTLVQMLASGNASVNVRDYKGRTPLMFAAKEGYQCCTRELLWPPKTVDGRQVEAADWTLKDADGKTAMDYAREKGKTKVISVLERKEKGSVGAYDEYTWETEGASEEAVVSIEDKEDGVVKEEVVGEVVGDGAVWSLD</sequence>
<dbReference type="Pfam" id="PF12796">
    <property type="entry name" value="Ank_2"/>
    <property type="match status" value="1"/>
</dbReference>
<proteinExistence type="predicted"/>
<dbReference type="SUPFAM" id="SSF48403">
    <property type="entry name" value="Ankyrin repeat"/>
    <property type="match status" value="1"/>
</dbReference>
<dbReference type="InterPro" id="IPR002110">
    <property type="entry name" value="Ankyrin_rpt"/>
</dbReference>
<organism evidence="3 4">
    <name type="scientific">Podospora australis</name>
    <dbReference type="NCBI Taxonomy" id="1536484"/>
    <lineage>
        <taxon>Eukaryota</taxon>
        <taxon>Fungi</taxon>
        <taxon>Dikarya</taxon>
        <taxon>Ascomycota</taxon>
        <taxon>Pezizomycotina</taxon>
        <taxon>Sordariomycetes</taxon>
        <taxon>Sordariomycetidae</taxon>
        <taxon>Sordariales</taxon>
        <taxon>Podosporaceae</taxon>
        <taxon>Podospora</taxon>
    </lineage>
</organism>
<comment type="caution">
    <text evidence="3">The sequence shown here is derived from an EMBL/GenBank/DDBJ whole genome shotgun (WGS) entry which is preliminary data.</text>
</comment>
<feature type="transmembrane region" description="Helical" evidence="2">
    <location>
        <begin position="287"/>
        <end position="304"/>
    </location>
</feature>
<dbReference type="Gene3D" id="1.25.40.20">
    <property type="entry name" value="Ankyrin repeat-containing domain"/>
    <property type="match status" value="1"/>
</dbReference>
<feature type="transmembrane region" description="Helical" evidence="2">
    <location>
        <begin position="152"/>
        <end position="171"/>
    </location>
</feature>
<accession>A0AAN7AG50</accession>
<evidence type="ECO:0000256" key="1">
    <source>
        <dbReference type="PROSITE-ProRule" id="PRU00023"/>
    </source>
</evidence>
<dbReference type="PANTHER" id="PTHR24183:SF1">
    <property type="entry name" value="FIBRONECTIN TYPE 3 AND ANKYRIN REPEAT DOMAINS PROTEIN 1"/>
    <property type="match status" value="1"/>
</dbReference>
<dbReference type="AlphaFoldDB" id="A0AAN7AG50"/>
<gene>
    <name evidence="3" type="ORF">QBC35DRAFT_466292</name>
</gene>
<keyword evidence="1" id="KW-0040">ANK repeat</keyword>
<reference evidence="3" key="2">
    <citation type="submission" date="2023-05" db="EMBL/GenBank/DDBJ databases">
        <authorList>
            <consortium name="Lawrence Berkeley National Laboratory"/>
            <person name="Steindorff A."/>
            <person name="Hensen N."/>
            <person name="Bonometti L."/>
            <person name="Westerberg I."/>
            <person name="Brannstrom I.O."/>
            <person name="Guillou S."/>
            <person name="Cros-Aarteil S."/>
            <person name="Calhoun S."/>
            <person name="Haridas S."/>
            <person name="Kuo A."/>
            <person name="Mondo S."/>
            <person name="Pangilinan J."/>
            <person name="Riley R."/>
            <person name="Labutti K."/>
            <person name="Andreopoulos B."/>
            <person name="Lipzen A."/>
            <person name="Chen C."/>
            <person name="Yanf M."/>
            <person name="Daum C."/>
            <person name="Ng V."/>
            <person name="Clum A."/>
            <person name="Ohm R."/>
            <person name="Martin F."/>
            <person name="Silar P."/>
            <person name="Natvig D."/>
            <person name="Lalanne C."/>
            <person name="Gautier V."/>
            <person name="Ament-Velasquez S.L."/>
            <person name="Kruys A."/>
            <person name="Hutchinson M.I."/>
            <person name="Powell A.J."/>
            <person name="Barry K."/>
            <person name="Miller A.N."/>
            <person name="Grigoriev I.V."/>
            <person name="Debuchy R."/>
            <person name="Gladieux P."/>
            <person name="Thoren M.H."/>
            <person name="Johannesson H."/>
        </authorList>
    </citation>
    <scope>NUCLEOTIDE SEQUENCE</scope>
    <source>
        <strain evidence="3">PSN309</strain>
    </source>
</reference>
<dbReference type="GO" id="GO:0042981">
    <property type="term" value="P:regulation of apoptotic process"/>
    <property type="evidence" value="ECO:0007669"/>
    <property type="project" value="TreeGrafter"/>
</dbReference>
<dbReference type="Proteomes" id="UP001302126">
    <property type="component" value="Unassembled WGS sequence"/>
</dbReference>
<evidence type="ECO:0000313" key="4">
    <source>
        <dbReference type="Proteomes" id="UP001302126"/>
    </source>
</evidence>
<protein>
    <recommendedName>
        <fullName evidence="5">Ankyrin</fullName>
    </recommendedName>
</protein>
<dbReference type="PANTHER" id="PTHR24183">
    <property type="entry name" value="FIBRONECTIN TYPE 3 AND ANKYRIN REPEAT DOMAINS PROTEIN 1"/>
    <property type="match status" value="1"/>
</dbReference>
<keyword evidence="4" id="KW-1185">Reference proteome</keyword>
<dbReference type="PROSITE" id="PS50297">
    <property type="entry name" value="ANK_REP_REGION"/>
    <property type="match status" value="1"/>
</dbReference>
<dbReference type="EMBL" id="MU864480">
    <property type="protein sequence ID" value="KAK4184642.1"/>
    <property type="molecule type" value="Genomic_DNA"/>
</dbReference>
<dbReference type="InterPro" id="IPR036770">
    <property type="entry name" value="Ankyrin_rpt-contain_sf"/>
</dbReference>
<feature type="transmembrane region" description="Helical" evidence="2">
    <location>
        <begin position="252"/>
        <end position="275"/>
    </location>
</feature>